<feature type="compositionally biased region" description="Basic and acidic residues" evidence="1">
    <location>
        <begin position="361"/>
        <end position="386"/>
    </location>
</feature>
<feature type="compositionally biased region" description="Polar residues" evidence="1">
    <location>
        <begin position="788"/>
        <end position="817"/>
    </location>
</feature>
<gene>
    <name evidence="2" type="ORF">NIES2135_58120</name>
</gene>
<reference evidence="2 3" key="1">
    <citation type="submission" date="2017-06" db="EMBL/GenBank/DDBJ databases">
        <title>Genome sequencing of cyanobaciteial culture collection at National Institute for Environmental Studies (NIES).</title>
        <authorList>
            <person name="Hirose Y."/>
            <person name="Shimura Y."/>
            <person name="Fujisawa T."/>
            <person name="Nakamura Y."/>
            <person name="Kawachi M."/>
        </authorList>
    </citation>
    <scope>NUCLEOTIDE SEQUENCE [LARGE SCALE GENOMIC DNA]</scope>
    <source>
        <strain evidence="2 3">NIES-2135</strain>
    </source>
</reference>
<feature type="region of interest" description="Disordered" evidence="1">
    <location>
        <begin position="1"/>
        <end position="31"/>
    </location>
</feature>
<organism evidence="2 3">
    <name type="scientific">Leptolyngbya boryana NIES-2135</name>
    <dbReference type="NCBI Taxonomy" id="1973484"/>
    <lineage>
        <taxon>Bacteria</taxon>
        <taxon>Bacillati</taxon>
        <taxon>Cyanobacteriota</taxon>
        <taxon>Cyanophyceae</taxon>
        <taxon>Leptolyngbyales</taxon>
        <taxon>Leptolyngbyaceae</taxon>
        <taxon>Leptolyngbya group</taxon>
        <taxon>Leptolyngbya</taxon>
    </lineage>
</organism>
<accession>A0A1Z4JQK7</accession>
<evidence type="ECO:0000313" key="3">
    <source>
        <dbReference type="Proteomes" id="UP000217895"/>
    </source>
</evidence>
<dbReference type="AlphaFoldDB" id="A0A1Z4JQK7"/>
<proteinExistence type="predicted"/>
<feature type="region of interest" description="Disordered" evidence="1">
    <location>
        <begin position="356"/>
        <end position="418"/>
    </location>
</feature>
<evidence type="ECO:0000313" key="2">
    <source>
        <dbReference type="EMBL" id="BAY58937.1"/>
    </source>
</evidence>
<feature type="region of interest" description="Disordered" evidence="1">
    <location>
        <begin position="778"/>
        <end position="825"/>
    </location>
</feature>
<dbReference type="EMBL" id="AP018203">
    <property type="protein sequence ID" value="BAY58937.1"/>
    <property type="molecule type" value="Genomic_DNA"/>
</dbReference>
<name>A0A1Z4JQK7_LEPBY</name>
<keyword evidence="3" id="KW-1185">Reference proteome</keyword>
<sequence length="825" mass="91735">MNWGYNPRQTNYNPNPSSVSTSNRGGMFGGKPTENRVQQILDNGQRRGRTAGEAIRDKFSGYGDLVRQRAQERYNRTPQGRIEGGFTSPQPFPRASEVVLNRSGDGSRTIRTSTVIRGSVAVAAVGFLGDAVINAFKEGRFDWQSFRRSVIPDPVTEYRQWEELIRRRQGRPPNTNIDWRLERGRRDSTSTVNFQPTEVPYTFRIGIIATRYNRDAGSVRNPGTKELTPRSGEDSLPVSSYDERIGTPLAIQRFTTDESNPDSTDPNTVADSGRRIVNTFFLVWKRASGEQVREMIGQPVNTAVLEFGNFRVILNAGSPAIVPDPGTGIDPFPPPRPEPPPIGVIFPPPPVFPPPVIAPPPDRRIEPVPPPDRRIEPVPPPDRRGIDPPVRIIEIPPPNRRLEPPPGRPPIKPGIDPKPRVEVRQEIRVDQRPNFAPEVNLNQRPNFAPEVNLNQRPNFAPEIGLRQQLDGRITTDFLKDGRLKSDKIQEIQGKAEKRVEPDQTTPGRCQNDCIADLQLGQQAQNQQRQMTAVMVDRFVTWNSLTGAVFIKEPVQVPSDLAPFAKMMGDRTANIRSRFGLAELRARLTQVMNTLSTAASLHNAAMLSANLGQTLGDVVTQSVQTFAPMFGVDKTAAEAFDFNEVLGKAVNETMENALGAETWNGTKATFTKLNRIVTTASQIVWTVRSIADSSREIAEWTAENTGKIGNALKRFRVVGENAYPWMPERVTAQSKWQQRMQKFRDGQENLDDAASSIASVVGEVRSITEEVNEFREQKEAFDKAIKEATPNSRPDNDSTKATADQSNAASKSPTLQPTDRTKGDAE</sequence>
<dbReference type="Proteomes" id="UP000217895">
    <property type="component" value="Chromosome"/>
</dbReference>
<feature type="region of interest" description="Disordered" evidence="1">
    <location>
        <begin position="217"/>
        <end position="240"/>
    </location>
</feature>
<protein>
    <submittedName>
        <fullName evidence="2">Uncharacterized protein</fullName>
    </submittedName>
</protein>
<evidence type="ECO:0000256" key="1">
    <source>
        <dbReference type="SAM" id="MobiDB-lite"/>
    </source>
</evidence>
<dbReference type="SUPFAM" id="SSF58104">
    <property type="entry name" value="Methyl-accepting chemotaxis protein (MCP) signaling domain"/>
    <property type="match status" value="1"/>
</dbReference>
<feature type="compositionally biased region" description="Pro residues" evidence="1">
    <location>
        <begin position="395"/>
        <end position="412"/>
    </location>
</feature>
<feature type="compositionally biased region" description="Polar residues" evidence="1">
    <location>
        <begin position="7"/>
        <end position="24"/>
    </location>
</feature>